<dbReference type="PANTHER" id="PTHR33231">
    <property type="entry name" value="30S RIBOSOMAL PROTEIN"/>
    <property type="match status" value="1"/>
</dbReference>
<dbReference type="EMBL" id="MFEO01000037">
    <property type="protein sequence ID" value="OGE88199.1"/>
    <property type="molecule type" value="Genomic_DNA"/>
</dbReference>
<dbReference type="GO" id="GO:0045900">
    <property type="term" value="P:negative regulation of translational elongation"/>
    <property type="evidence" value="ECO:0007669"/>
    <property type="project" value="TreeGrafter"/>
</dbReference>
<dbReference type="STRING" id="1817828.A2722_04695"/>
<sequence>MNITLKCTNLDLTPALKQYVEEKVSALVRHNGELAIARVELERLKRHHSGLVFRAEITVDAPGVNFRAESLSSDMYAAIDLMVPKLVVQLEKSKDKRTAKARITRRKLKGDEI</sequence>
<name>A0A1F5PE47_9BACT</name>
<dbReference type="InterPro" id="IPR036567">
    <property type="entry name" value="RHF-like"/>
</dbReference>
<dbReference type="Proteomes" id="UP000178377">
    <property type="component" value="Unassembled WGS sequence"/>
</dbReference>
<dbReference type="InterPro" id="IPR050574">
    <property type="entry name" value="HPF/YfiA_ribosome-assoc"/>
</dbReference>
<gene>
    <name evidence="2" type="ORF">A2722_04695</name>
</gene>
<accession>A0A1F5PE47</accession>
<comment type="caution">
    <text evidence="2">The sequence shown here is derived from an EMBL/GenBank/DDBJ whole genome shotgun (WGS) entry which is preliminary data.</text>
</comment>
<protein>
    <submittedName>
        <fullName evidence="2">Ribosomal subunit interface protein</fullName>
    </submittedName>
</protein>
<dbReference type="SUPFAM" id="SSF69754">
    <property type="entry name" value="Ribosome binding protein Y (YfiA homologue)"/>
    <property type="match status" value="1"/>
</dbReference>
<proteinExistence type="predicted"/>
<dbReference type="Gene3D" id="3.30.160.100">
    <property type="entry name" value="Ribosome hibernation promotion factor-like"/>
    <property type="match status" value="1"/>
</dbReference>
<dbReference type="GO" id="GO:0043024">
    <property type="term" value="F:ribosomal small subunit binding"/>
    <property type="evidence" value="ECO:0007669"/>
    <property type="project" value="TreeGrafter"/>
</dbReference>
<evidence type="ECO:0000313" key="2">
    <source>
        <dbReference type="EMBL" id="OGE88199.1"/>
    </source>
</evidence>
<evidence type="ECO:0000256" key="1">
    <source>
        <dbReference type="ARBA" id="ARBA00022845"/>
    </source>
</evidence>
<dbReference type="CDD" id="cd00552">
    <property type="entry name" value="RaiA"/>
    <property type="match status" value="1"/>
</dbReference>
<dbReference type="Pfam" id="PF02482">
    <property type="entry name" value="Ribosomal_S30AE"/>
    <property type="match status" value="1"/>
</dbReference>
<dbReference type="AlphaFoldDB" id="A0A1F5PE47"/>
<reference evidence="2 3" key="1">
    <citation type="journal article" date="2016" name="Nat. Commun.">
        <title>Thousands of microbial genomes shed light on interconnected biogeochemical processes in an aquifer system.</title>
        <authorList>
            <person name="Anantharaman K."/>
            <person name="Brown C.T."/>
            <person name="Hug L.A."/>
            <person name="Sharon I."/>
            <person name="Castelle C.J."/>
            <person name="Probst A.J."/>
            <person name="Thomas B.C."/>
            <person name="Singh A."/>
            <person name="Wilkins M.J."/>
            <person name="Karaoz U."/>
            <person name="Brodie E.L."/>
            <person name="Williams K.H."/>
            <person name="Hubbard S.S."/>
            <person name="Banfield J.F."/>
        </authorList>
    </citation>
    <scope>NUCLEOTIDE SEQUENCE [LARGE SCALE GENOMIC DNA]</scope>
</reference>
<dbReference type="PANTHER" id="PTHR33231:SF1">
    <property type="entry name" value="30S RIBOSOMAL PROTEIN"/>
    <property type="match status" value="1"/>
</dbReference>
<keyword evidence="1" id="KW-0810">Translation regulation</keyword>
<dbReference type="InterPro" id="IPR003489">
    <property type="entry name" value="RHF/RaiA"/>
</dbReference>
<evidence type="ECO:0000313" key="3">
    <source>
        <dbReference type="Proteomes" id="UP000178377"/>
    </source>
</evidence>
<organism evidence="2 3">
    <name type="scientific">Candidatus Doudnabacteria bacterium RIFCSPHIGHO2_01_FULL_50_11</name>
    <dbReference type="NCBI Taxonomy" id="1817828"/>
    <lineage>
        <taxon>Bacteria</taxon>
        <taxon>Candidatus Doudnaibacteriota</taxon>
    </lineage>
</organism>
<dbReference type="NCBIfam" id="TIGR00741">
    <property type="entry name" value="yfiA"/>
    <property type="match status" value="1"/>
</dbReference>
<dbReference type="GO" id="GO:0022627">
    <property type="term" value="C:cytosolic small ribosomal subunit"/>
    <property type="evidence" value="ECO:0007669"/>
    <property type="project" value="TreeGrafter"/>
</dbReference>